<dbReference type="Proteomes" id="UP000183567">
    <property type="component" value="Unassembled WGS sequence"/>
</dbReference>
<dbReference type="EMBL" id="LVVM01000187">
    <property type="protein sequence ID" value="OJA21345.1"/>
    <property type="molecule type" value="Genomic_DNA"/>
</dbReference>
<sequence length="571" mass="62495">MIMRVCDDFSSSASYWFRTHGVHIAGVVIFPGNEESGRQASGFFSGSNIMKDIVNAGQLNAQRYLDELTMILKYKDLQAMQAEGKTLGLLPTSTTVPNGTLLCNGKPSRDRNRRVASTMMSEKFAKVGHPFKTSNSRWLTMLDTLYAKKLCIYDWPAGVPLPGHGFDLKALLASQLHALVVPYLRFHLGAMYEADLGQEDDTEAEAARAKKCRRTKGMMVKEPDVILSINGWSEDDVLSPNGLVLRILQDSKKFYKDFPPDKASQRPTKKKVIEEPLSSNQGASCSTTRTACSTAGAARSTSEALHSTNRALCSTTGVACSANWDGALGSTTGAARLTNEASRLTNRASCSTNGALRSTLGASGINYRAPSSLHEASCLHHPTNGHIYQDFPSSSLPTPSSAFSSPPVSCPSSPVQGSHNSDSACPPNPQYKRAHHEGQRQHGHDAGHPLPYDSDTRKRTRAEYETMREADDMESKIVKGRYKSRLHDNGRRLHSSCPQTHASMSHSQLPTYSSVVPVSCHPGSSLAPASHCSGTSQHHHHSRMQSPRFRPMSPDCHPIIEVDEEYEDEYH</sequence>
<evidence type="ECO:0000313" key="3">
    <source>
        <dbReference type="Proteomes" id="UP000183567"/>
    </source>
</evidence>
<feature type="compositionally biased region" description="Low complexity" evidence="1">
    <location>
        <begin position="392"/>
        <end position="414"/>
    </location>
</feature>
<gene>
    <name evidence="2" type="ORF">AZE42_12720</name>
</gene>
<reference evidence="2 3" key="1">
    <citation type="submission" date="2016-03" db="EMBL/GenBank/DDBJ databases">
        <title>Comparative genomics of the ectomycorrhizal sister species Rhizopogon vinicolor and Rhizopogon vesiculosus (Basidiomycota: Boletales) reveals a divergence of the mating type B locus.</title>
        <authorList>
            <person name="Mujic A.B."/>
            <person name="Kuo A."/>
            <person name="Tritt A."/>
            <person name="Lipzen A."/>
            <person name="Chen C."/>
            <person name="Johnson J."/>
            <person name="Sharma A."/>
            <person name="Barry K."/>
            <person name="Grigoriev I.V."/>
            <person name="Spatafora J.W."/>
        </authorList>
    </citation>
    <scope>NUCLEOTIDE SEQUENCE [LARGE SCALE GENOMIC DNA]</scope>
    <source>
        <strain evidence="2 3">AM-OR11-056</strain>
    </source>
</reference>
<keyword evidence="3" id="KW-1185">Reference proteome</keyword>
<feature type="region of interest" description="Disordered" evidence="1">
    <location>
        <begin position="258"/>
        <end position="287"/>
    </location>
</feature>
<evidence type="ECO:0000256" key="1">
    <source>
        <dbReference type="SAM" id="MobiDB-lite"/>
    </source>
</evidence>
<dbReference type="OrthoDB" id="2673524at2759"/>
<accession>A0A1J8R6T0</accession>
<feature type="region of interest" description="Disordered" evidence="1">
    <location>
        <begin position="390"/>
        <end position="460"/>
    </location>
</feature>
<name>A0A1J8R6T0_9AGAM</name>
<comment type="caution">
    <text evidence="2">The sequence shown here is derived from an EMBL/GenBank/DDBJ whole genome shotgun (WGS) entry which is preliminary data.</text>
</comment>
<feature type="compositionally biased region" description="Basic and acidic residues" evidence="1">
    <location>
        <begin position="436"/>
        <end position="447"/>
    </location>
</feature>
<protein>
    <submittedName>
        <fullName evidence="2">Uncharacterized protein</fullName>
    </submittedName>
</protein>
<feature type="region of interest" description="Disordered" evidence="1">
    <location>
        <begin position="530"/>
        <end position="556"/>
    </location>
</feature>
<evidence type="ECO:0000313" key="2">
    <source>
        <dbReference type="EMBL" id="OJA21345.1"/>
    </source>
</evidence>
<organism evidence="2 3">
    <name type="scientific">Rhizopogon vesiculosus</name>
    <dbReference type="NCBI Taxonomy" id="180088"/>
    <lineage>
        <taxon>Eukaryota</taxon>
        <taxon>Fungi</taxon>
        <taxon>Dikarya</taxon>
        <taxon>Basidiomycota</taxon>
        <taxon>Agaricomycotina</taxon>
        <taxon>Agaricomycetes</taxon>
        <taxon>Agaricomycetidae</taxon>
        <taxon>Boletales</taxon>
        <taxon>Suillineae</taxon>
        <taxon>Rhizopogonaceae</taxon>
        <taxon>Rhizopogon</taxon>
    </lineage>
</organism>
<proteinExistence type="predicted"/>
<dbReference type="AlphaFoldDB" id="A0A1J8R6T0"/>